<feature type="domain" description="DUF6729" evidence="1">
    <location>
        <begin position="100"/>
        <end position="201"/>
    </location>
</feature>
<keyword evidence="3" id="KW-1185">Reference proteome</keyword>
<dbReference type="OrthoDB" id="6141360at2759"/>
<gene>
    <name evidence="2" type="ORF">MEDL_25301</name>
</gene>
<name>A0A8S3RWT2_MYTED</name>
<evidence type="ECO:0000259" key="1">
    <source>
        <dbReference type="Pfam" id="PF20499"/>
    </source>
</evidence>
<dbReference type="Proteomes" id="UP000683360">
    <property type="component" value="Unassembled WGS sequence"/>
</dbReference>
<organism evidence="2 3">
    <name type="scientific">Mytilus edulis</name>
    <name type="common">Blue mussel</name>
    <dbReference type="NCBI Taxonomy" id="6550"/>
    <lineage>
        <taxon>Eukaryota</taxon>
        <taxon>Metazoa</taxon>
        <taxon>Spiralia</taxon>
        <taxon>Lophotrochozoa</taxon>
        <taxon>Mollusca</taxon>
        <taxon>Bivalvia</taxon>
        <taxon>Autobranchia</taxon>
        <taxon>Pteriomorphia</taxon>
        <taxon>Mytilida</taxon>
        <taxon>Mytiloidea</taxon>
        <taxon>Mytilidae</taxon>
        <taxon>Mytilinae</taxon>
        <taxon>Mytilus</taxon>
    </lineage>
</organism>
<comment type="caution">
    <text evidence="2">The sequence shown here is derived from an EMBL/GenBank/DDBJ whole genome shotgun (WGS) entry which is preliminary data.</text>
</comment>
<accession>A0A8S3RWT2</accession>
<dbReference type="AlphaFoldDB" id="A0A8S3RWT2"/>
<reference evidence="2" key="1">
    <citation type="submission" date="2021-03" db="EMBL/GenBank/DDBJ databases">
        <authorList>
            <person name="Bekaert M."/>
        </authorList>
    </citation>
    <scope>NUCLEOTIDE SEQUENCE</scope>
</reference>
<evidence type="ECO:0000313" key="3">
    <source>
        <dbReference type="Proteomes" id="UP000683360"/>
    </source>
</evidence>
<evidence type="ECO:0000313" key="2">
    <source>
        <dbReference type="EMBL" id="CAG2211225.1"/>
    </source>
</evidence>
<dbReference type="PANTHER" id="PTHR24401">
    <property type="entry name" value="SI:CH211-243P7.3-RELATED"/>
    <property type="match status" value="1"/>
</dbReference>
<proteinExistence type="predicted"/>
<protein>
    <recommendedName>
        <fullName evidence="1">DUF6729 domain-containing protein</fullName>
    </recommendedName>
</protein>
<dbReference type="PANTHER" id="PTHR24401:SF29">
    <property type="entry name" value="SI:CH211-243P7.3-RELATED"/>
    <property type="match status" value="1"/>
</dbReference>
<sequence>MGEKDDQLAKDDVPSRQSIDWITKKELSLHCLRTTRISDDITDLISELIKVYYVEHSSISATPSTRLGSKLCSHATSVGSLVRVNQQGKPEMCFDGITQMWYQPPLLDRYFSRPIFLWMPKKLWRVLLYCPDPVCSKKELTSAGLYRTLRKVFGMSGYYYLAAEYLECPRCHNNVIRWSDEILSQLDVGHRIQFPCILTRHGM</sequence>
<dbReference type="InterPro" id="IPR046616">
    <property type="entry name" value="DUF6729"/>
</dbReference>
<dbReference type="Pfam" id="PF20499">
    <property type="entry name" value="DUF6729"/>
    <property type="match status" value="1"/>
</dbReference>
<dbReference type="EMBL" id="CAJPWZ010001257">
    <property type="protein sequence ID" value="CAG2211225.1"/>
    <property type="molecule type" value="Genomic_DNA"/>
</dbReference>